<keyword evidence="1" id="KW-0560">Oxidoreductase</keyword>
<accession>A0A093V2Z2</accession>
<dbReference type="SUPFAM" id="SSF53213">
    <property type="entry name" value="LigB-like"/>
    <property type="match status" value="1"/>
</dbReference>
<reference evidence="1" key="2">
    <citation type="journal article" date="2014" name="PLoS Genet.">
        <title>Signature gene expression reveals novel clues to the molecular mechanisms of dimorphic transition in Penicillium marneffei.</title>
        <authorList>
            <person name="Yang E."/>
            <person name="Wang G."/>
            <person name="Cai J."/>
            <person name="Woo P.C."/>
            <person name="Lau S.K."/>
            <person name="Yuen K.-Y."/>
            <person name="Chow W.-N."/>
            <person name="Lin X."/>
        </authorList>
    </citation>
    <scope>NUCLEOTIDE SEQUENCE</scope>
    <source>
        <strain evidence="1">PM1</strain>
    </source>
</reference>
<gene>
    <name evidence="1" type="ORF">GQ26_0291120</name>
</gene>
<protein>
    <submittedName>
        <fullName evidence="1">4,5-DOPA dioxygenase extradiol</fullName>
    </submittedName>
</protein>
<comment type="caution">
    <text evidence="1">The sequence shown here is derived from an EMBL/GenBank/DDBJ whole genome shotgun (WGS) entry which is preliminary data.</text>
</comment>
<name>A0A093V2Z2_TALMA</name>
<dbReference type="EMBL" id="JPOX01000029">
    <property type="protein sequence ID" value="KFX44369.1"/>
    <property type="molecule type" value="Genomic_DNA"/>
</dbReference>
<proteinExistence type="predicted"/>
<sequence>LRGAFGYPPHYYEYDYPNRGDREVALKVIEKLPRMGVEPVKRGLDHGVWIGFFGRILRK</sequence>
<feature type="non-terminal residue" evidence="1">
    <location>
        <position position="1"/>
    </location>
</feature>
<dbReference type="Gene3D" id="3.40.830.10">
    <property type="entry name" value="LigB-like"/>
    <property type="match status" value="1"/>
</dbReference>
<organism evidence="1">
    <name type="scientific">Talaromyces marneffei PM1</name>
    <dbReference type="NCBI Taxonomy" id="1077442"/>
    <lineage>
        <taxon>Eukaryota</taxon>
        <taxon>Fungi</taxon>
        <taxon>Dikarya</taxon>
        <taxon>Ascomycota</taxon>
        <taxon>Pezizomycotina</taxon>
        <taxon>Eurotiomycetes</taxon>
        <taxon>Eurotiomycetidae</taxon>
        <taxon>Eurotiales</taxon>
        <taxon>Trichocomaceae</taxon>
        <taxon>Talaromyces</taxon>
        <taxon>Talaromyces sect. Talaromyces</taxon>
    </lineage>
</organism>
<keyword evidence="1" id="KW-0223">Dioxygenase</keyword>
<dbReference type="AlphaFoldDB" id="A0A093V2Z2"/>
<evidence type="ECO:0000313" key="1">
    <source>
        <dbReference type="EMBL" id="KFX44369.1"/>
    </source>
</evidence>
<dbReference type="GO" id="GO:0051213">
    <property type="term" value="F:dioxygenase activity"/>
    <property type="evidence" value="ECO:0007669"/>
    <property type="project" value="UniProtKB-KW"/>
</dbReference>
<reference key="1">
    <citation type="journal article" date="2014" name="PLoS Genet.">
        <title>Signature Gene Expression Reveals Novel Clues to the Molecular Mechanisms of Dimorphic Transition in Penicillium marneffei.</title>
        <authorList>
            <person name="Yang E."/>
            <person name="Wang G."/>
            <person name="Cai J."/>
            <person name="Woo P.C."/>
            <person name="Lau S.K."/>
            <person name="Yuen K.-Y."/>
            <person name="Chow W.-N."/>
            <person name="Lin X."/>
        </authorList>
    </citation>
    <scope>NUCLEOTIDE SEQUENCE [LARGE SCALE GENOMIC DNA]</scope>
    <source>
        <strain>PM1</strain>
    </source>
</reference>
<dbReference type="HOGENOM" id="CLU_2962478_0_0_1"/>